<sequence>MASSLKMAAAIAVCVMLVLNMGHPVAATECENCLGHCVAICIAYAETSCSGICNAAPPRPACQTCKNAALIQCGGTCYGGCTLFC</sequence>
<dbReference type="Gramene" id="TraesCS1A03G0027300.1">
    <property type="protein sequence ID" value="TraesCS1A03G0027300.1.CDS1"/>
    <property type="gene ID" value="TraesCS1A03G0027300"/>
</dbReference>
<name>A0A3B5XTD1_WHEAT</name>
<accession>A0A3B5XTD1</accession>
<dbReference type="AlphaFoldDB" id="A0A3B5XTD1"/>
<protein>
    <submittedName>
        <fullName evidence="2">Uncharacterized protein</fullName>
    </submittedName>
</protein>
<reference evidence="2" key="1">
    <citation type="submission" date="2018-08" db="EMBL/GenBank/DDBJ databases">
        <authorList>
            <person name="Rossello M."/>
        </authorList>
    </citation>
    <scope>NUCLEOTIDE SEQUENCE [LARGE SCALE GENOMIC DNA]</scope>
    <source>
        <strain evidence="2">cv. Chinese Spring</strain>
    </source>
</reference>
<evidence type="ECO:0000313" key="3">
    <source>
        <dbReference type="Proteomes" id="UP000019116"/>
    </source>
</evidence>
<keyword evidence="1" id="KW-0732">Signal</keyword>
<feature type="signal peptide" evidence="1">
    <location>
        <begin position="1"/>
        <end position="27"/>
    </location>
</feature>
<dbReference type="Proteomes" id="UP000019116">
    <property type="component" value="Chromosome 1A"/>
</dbReference>
<keyword evidence="3" id="KW-1185">Reference proteome</keyword>
<feature type="chain" id="PRO_5017448486" evidence="1">
    <location>
        <begin position="28"/>
        <end position="85"/>
    </location>
</feature>
<dbReference type="EnsemblPlants" id="TraesCS1A02G010000.1">
    <property type="protein sequence ID" value="TraesCS1A02G010000.1.cds1"/>
    <property type="gene ID" value="TraesCS1A02G010000"/>
</dbReference>
<reference evidence="2" key="2">
    <citation type="submission" date="2018-10" db="UniProtKB">
        <authorList>
            <consortium name="EnsemblPlants"/>
        </authorList>
    </citation>
    <scope>IDENTIFICATION</scope>
</reference>
<dbReference type="Gramene" id="TraesCS1A02G010000.1">
    <property type="protein sequence ID" value="TraesCS1A02G010000.1.cds1"/>
    <property type="gene ID" value="TraesCS1A02G010000"/>
</dbReference>
<proteinExistence type="predicted"/>
<organism evidence="2">
    <name type="scientific">Triticum aestivum</name>
    <name type="common">Wheat</name>
    <dbReference type="NCBI Taxonomy" id="4565"/>
    <lineage>
        <taxon>Eukaryota</taxon>
        <taxon>Viridiplantae</taxon>
        <taxon>Streptophyta</taxon>
        <taxon>Embryophyta</taxon>
        <taxon>Tracheophyta</taxon>
        <taxon>Spermatophyta</taxon>
        <taxon>Magnoliopsida</taxon>
        <taxon>Liliopsida</taxon>
        <taxon>Poales</taxon>
        <taxon>Poaceae</taxon>
        <taxon>BOP clade</taxon>
        <taxon>Pooideae</taxon>
        <taxon>Triticodae</taxon>
        <taxon>Triticeae</taxon>
        <taxon>Triticinae</taxon>
        <taxon>Triticum</taxon>
    </lineage>
</organism>
<evidence type="ECO:0000313" key="2">
    <source>
        <dbReference type="EnsemblPlants" id="TraesCS1A02G010000.1.cds1"/>
    </source>
</evidence>
<evidence type="ECO:0000256" key="1">
    <source>
        <dbReference type="SAM" id="SignalP"/>
    </source>
</evidence>